<comment type="caution">
    <text evidence="1">The sequence shown here is derived from an EMBL/GenBank/DDBJ whole genome shotgun (WGS) entry which is preliminary data.</text>
</comment>
<dbReference type="AlphaFoldDB" id="A0A9Q1JNL8"/>
<organism evidence="1 2">
    <name type="scientific">Carnegiea gigantea</name>
    <dbReference type="NCBI Taxonomy" id="171969"/>
    <lineage>
        <taxon>Eukaryota</taxon>
        <taxon>Viridiplantae</taxon>
        <taxon>Streptophyta</taxon>
        <taxon>Embryophyta</taxon>
        <taxon>Tracheophyta</taxon>
        <taxon>Spermatophyta</taxon>
        <taxon>Magnoliopsida</taxon>
        <taxon>eudicotyledons</taxon>
        <taxon>Gunneridae</taxon>
        <taxon>Pentapetalae</taxon>
        <taxon>Caryophyllales</taxon>
        <taxon>Cactineae</taxon>
        <taxon>Cactaceae</taxon>
        <taxon>Cactoideae</taxon>
        <taxon>Echinocereeae</taxon>
        <taxon>Carnegiea</taxon>
    </lineage>
</organism>
<evidence type="ECO:0000313" key="2">
    <source>
        <dbReference type="Proteomes" id="UP001153076"/>
    </source>
</evidence>
<keyword evidence="2" id="KW-1185">Reference proteome</keyword>
<name>A0A9Q1JNL8_9CARY</name>
<sequence>MGNNINKDYLLNRPQQLHQKGNNVHIVHNAKRNCKALYLSMMSRRRTNSQQFLKHKKEIRQHRCAMKAPNHLHWHSIFYCSPEFLEQVEQIESMARERAKQKKMMDFTPLSFSLGNSPEKGQSASRSLDISPPTLKFSFSPKGVGTAFITGVYYQRTNQATEMDDSFGKS</sequence>
<dbReference type="Proteomes" id="UP001153076">
    <property type="component" value="Unassembled WGS sequence"/>
</dbReference>
<proteinExistence type="predicted"/>
<gene>
    <name evidence="1" type="ORF">Cgig2_032155</name>
</gene>
<dbReference type="EMBL" id="JAKOGI010001294">
    <property type="protein sequence ID" value="KAJ8426410.1"/>
    <property type="molecule type" value="Genomic_DNA"/>
</dbReference>
<evidence type="ECO:0000313" key="1">
    <source>
        <dbReference type="EMBL" id="KAJ8426410.1"/>
    </source>
</evidence>
<accession>A0A9Q1JNL8</accession>
<reference evidence="1" key="1">
    <citation type="submission" date="2022-04" db="EMBL/GenBank/DDBJ databases">
        <title>Carnegiea gigantea Genome sequencing and assembly v2.</title>
        <authorList>
            <person name="Copetti D."/>
            <person name="Sanderson M.J."/>
            <person name="Burquez A."/>
            <person name="Wojciechowski M.F."/>
        </authorList>
    </citation>
    <scope>NUCLEOTIDE SEQUENCE</scope>
    <source>
        <strain evidence="1">SGP5-SGP5p</strain>
        <tissue evidence="1">Aerial part</tissue>
    </source>
</reference>
<protein>
    <submittedName>
        <fullName evidence="1">Uncharacterized protein</fullName>
    </submittedName>
</protein>